<proteinExistence type="predicted"/>
<organism evidence="1 2">
    <name type="scientific">Clunio marinus</name>
    <dbReference type="NCBI Taxonomy" id="568069"/>
    <lineage>
        <taxon>Eukaryota</taxon>
        <taxon>Metazoa</taxon>
        <taxon>Ecdysozoa</taxon>
        <taxon>Arthropoda</taxon>
        <taxon>Hexapoda</taxon>
        <taxon>Insecta</taxon>
        <taxon>Pterygota</taxon>
        <taxon>Neoptera</taxon>
        <taxon>Endopterygota</taxon>
        <taxon>Diptera</taxon>
        <taxon>Nematocera</taxon>
        <taxon>Chironomoidea</taxon>
        <taxon>Chironomidae</taxon>
        <taxon>Clunio</taxon>
    </lineage>
</organism>
<sequence length="77" mass="9092">MTSVTSKTWIILNSFYTRAFEFFDKISRINNKLELILKFISRLKTLFRYTISVGFGTMDTQKFLLCDSDISFLVQFT</sequence>
<protein>
    <submittedName>
        <fullName evidence="1">CLUMA_CG019238, isoform A</fullName>
    </submittedName>
</protein>
<evidence type="ECO:0000313" key="1">
    <source>
        <dbReference type="EMBL" id="CRL06093.1"/>
    </source>
</evidence>
<dbReference type="AlphaFoldDB" id="A0A1J1J0W4"/>
<evidence type="ECO:0000313" key="2">
    <source>
        <dbReference type="Proteomes" id="UP000183832"/>
    </source>
</evidence>
<gene>
    <name evidence="1" type="ORF">CLUMA_CG019238</name>
</gene>
<dbReference type="EMBL" id="CVRI01000066">
    <property type="protein sequence ID" value="CRL06093.1"/>
    <property type="molecule type" value="Genomic_DNA"/>
</dbReference>
<dbReference type="Proteomes" id="UP000183832">
    <property type="component" value="Unassembled WGS sequence"/>
</dbReference>
<keyword evidence="2" id="KW-1185">Reference proteome</keyword>
<reference evidence="1 2" key="1">
    <citation type="submission" date="2015-04" db="EMBL/GenBank/DDBJ databases">
        <authorList>
            <person name="Syromyatnikov M.Y."/>
            <person name="Popov V.N."/>
        </authorList>
    </citation>
    <scope>NUCLEOTIDE SEQUENCE [LARGE SCALE GENOMIC DNA]</scope>
</reference>
<name>A0A1J1J0W4_9DIPT</name>
<accession>A0A1J1J0W4</accession>